<evidence type="ECO:0000256" key="1">
    <source>
        <dbReference type="SAM" id="MobiDB-lite"/>
    </source>
</evidence>
<proteinExistence type="predicted"/>
<comment type="caution">
    <text evidence="2">The sequence shown here is derived from an EMBL/GenBank/DDBJ whole genome shotgun (WGS) entry which is preliminary data.</text>
</comment>
<dbReference type="InterPro" id="IPR038664">
    <property type="entry name" value="Gar1/Naf1_Cbf5-bd_sf"/>
</dbReference>
<accession>A0A7J3M2Q8</accession>
<protein>
    <recommendedName>
        <fullName evidence="3">H/ACA RNA-protein complex protein Gar1</fullName>
    </recommendedName>
</protein>
<organism evidence="2">
    <name type="scientific">Archaeoglobus fulgidus</name>
    <dbReference type="NCBI Taxonomy" id="2234"/>
    <lineage>
        <taxon>Archaea</taxon>
        <taxon>Methanobacteriati</taxon>
        <taxon>Methanobacteriota</taxon>
        <taxon>Archaeoglobi</taxon>
        <taxon>Archaeoglobales</taxon>
        <taxon>Archaeoglobaceae</taxon>
        <taxon>Archaeoglobus</taxon>
    </lineage>
</organism>
<evidence type="ECO:0008006" key="3">
    <source>
        <dbReference type="Google" id="ProtNLM"/>
    </source>
</evidence>
<gene>
    <name evidence="2" type="ORF">ENT52_04700</name>
</gene>
<dbReference type="Gene3D" id="2.40.10.230">
    <property type="entry name" value="Probable tRNA pseudouridine synthase domain"/>
    <property type="match status" value="1"/>
</dbReference>
<feature type="region of interest" description="Disordered" evidence="1">
    <location>
        <begin position="75"/>
        <end position="97"/>
    </location>
</feature>
<dbReference type="InterPro" id="IPR009000">
    <property type="entry name" value="Transl_B-barrel_sf"/>
</dbReference>
<dbReference type="EMBL" id="DSYZ01000090">
    <property type="protein sequence ID" value="HGT83008.1"/>
    <property type="molecule type" value="Genomic_DNA"/>
</dbReference>
<sequence>MKLVALGKPEKVSKSGLLLISVSPTTIPNIGEKVVTRKMEKIGVVVDVIGPVTSPYVLVKPDKIVHEDLFVVREHGRGRKSSGKGEGSRKGSRKKGN</sequence>
<name>A0A7J3M2Q8_ARCFL</name>
<dbReference type="SUPFAM" id="SSF50447">
    <property type="entry name" value="Translation proteins"/>
    <property type="match status" value="1"/>
</dbReference>
<dbReference type="AlphaFoldDB" id="A0A7J3M2Q8"/>
<evidence type="ECO:0000313" key="2">
    <source>
        <dbReference type="EMBL" id="HGT83008.1"/>
    </source>
</evidence>
<reference evidence="2" key="1">
    <citation type="journal article" date="2020" name="mSystems">
        <title>Genome- and Community-Level Interaction Insights into Carbon Utilization and Element Cycling Functions of Hydrothermarchaeota in Hydrothermal Sediment.</title>
        <authorList>
            <person name="Zhou Z."/>
            <person name="Liu Y."/>
            <person name="Xu W."/>
            <person name="Pan J."/>
            <person name="Luo Z.H."/>
            <person name="Li M."/>
        </authorList>
    </citation>
    <scope>NUCLEOTIDE SEQUENCE [LARGE SCALE GENOMIC DNA]</scope>
    <source>
        <strain evidence="2">SpSt-587</strain>
    </source>
</reference>